<dbReference type="EMBL" id="CP065666">
    <property type="protein sequence ID" value="QPS04282.1"/>
    <property type="molecule type" value="Genomic_DNA"/>
</dbReference>
<proteinExistence type="predicted"/>
<name>A0A7T2RWD7_ACIJO</name>
<dbReference type="Proteomes" id="UP000595107">
    <property type="component" value="Chromosome"/>
</dbReference>
<organism evidence="1 2">
    <name type="scientific">Acinetobacter johnsonii</name>
    <dbReference type="NCBI Taxonomy" id="40214"/>
    <lineage>
        <taxon>Bacteria</taxon>
        <taxon>Pseudomonadati</taxon>
        <taxon>Pseudomonadota</taxon>
        <taxon>Gammaproteobacteria</taxon>
        <taxon>Moraxellales</taxon>
        <taxon>Moraxellaceae</taxon>
        <taxon>Acinetobacter</taxon>
    </lineage>
</organism>
<gene>
    <name evidence="1" type="ORF">I6G67_01840</name>
</gene>
<reference evidence="1 2" key="1">
    <citation type="submission" date="2020-12" db="EMBL/GenBank/DDBJ databases">
        <title>FDA dAtabase for Regulatory Grade micrObial Sequences (FDA-ARGOS): Supporting development and validation of Infectious Disease Dx tests.</title>
        <authorList>
            <person name="Sproer C."/>
            <person name="Gronow S."/>
            <person name="Severitt S."/>
            <person name="Schroder I."/>
            <person name="Tallon L."/>
            <person name="Sadzewicz L."/>
            <person name="Zhao X."/>
            <person name="Boylan J."/>
            <person name="Ott S."/>
            <person name="Bowen H."/>
            <person name="Vavikolanu K."/>
            <person name="Mehta A."/>
            <person name="Aluvathingal J."/>
            <person name="Nadendla S."/>
            <person name="Lowell S."/>
            <person name="Myers T."/>
            <person name="Yan Y."/>
            <person name="Sichtig H."/>
        </authorList>
    </citation>
    <scope>NUCLEOTIDE SEQUENCE [LARGE SCALE GENOMIC DNA]</scope>
    <source>
        <strain evidence="1 2">FDAARGOS_910</strain>
    </source>
</reference>
<evidence type="ECO:0000313" key="2">
    <source>
        <dbReference type="Proteomes" id="UP000595107"/>
    </source>
</evidence>
<protein>
    <submittedName>
        <fullName evidence="1">Uncharacterized protein</fullName>
    </submittedName>
</protein>
<evidence type="ECO:0000313" key="1">
    <source>
        <dbReference type="EMBL" id="QPS04282.1"/>
    </source>
</evidence>
<sequence>MWRFYFIQHQVFVRRIRRLRQSYVICVPRKQAMSLKHRMLELNKSVGRRLQHNVNILAINFFKTDGKRNIRNHWVKAAQK</sequence>
<accession>A0A7T2RWD7</accession>
<dbReference type="AlphaFoldDB" id="A0A7T2RWD7"/>